<evidence type="ECO:0000313" key="4">
    <source>
        <dbReference type="EMBL" id="AGK60620.1"/>
    </source>
</evidence>
<name>N0BKC9_9EURY</name>
<keyword evidence="5" id="KW-1185">Reference proteome</keyword>
<dbReference type="Pfam" id="PF02007">
    <property type="entry name" value="MtrH"/>
    <property type="match status" value="1"/>
</dbReference>
<dbReference type="GO" id="GO:0032259">
    <property type="term" value="P:methylation"/>
    <property type="evidence" value="ECO:0007669"/>
    <property type="project" value="UniProtKB-KW"/>
</dbReference>
<evidence type="ECO:0000256" key="3">
    <source>
        <dbReference type="ARBA" id="ARBA00022679"/>
    </source>
</evidence>
<dbReference type="SUPFAM" id="SSF51717">
    <property type="entry name" value="Dihydropteroate synthetase-like"/>
    <property type="match status" value="1"/>
</dbReference>
<dbReference type="STRING" id="387631.Asulf_00600"/>
<reference evidence="4 5" key="1">
    <citation type="journal article" date="2013" name="Genome Announc.">
        <title>Complete Genome Sequence of the Thermophilic and Facultatively Chemolithoautotrophic Sulfate Reducer Archaeoglobus sulfaticallidus Strain PM70-1T.</title>
        <authorList>
            <person name="Stokke R."/>
            <person name="Hocking W.P."/>
            <person name="Steinsbu B.O."/>
            <person name="Steen I.H."/>
        </authorList>
    </citation>
    <scope>NUCLEOTIDE SEQUENCE [LARGE SCALE GENOMIC DNA]</scope>
    <source>
        <strain evidence="4">PM70-1</strain>
    </source>
</reference>
<dbReference type="GeneID" id="15392243"/>
<dbReference type="KEGG" id="ast:Asulf_00600"/>
<evidence type="ECO:0000256" key="1">
    <source>
        <dbReference type="ARBA" id="ARBA00006230"/>
    </source>
</evidence>
<dbReference type="GO" id="GO:0006730">
    <property type="term" value="P:one-carbon metabolic process"/>
    <property type="evidence" value="ECO:0007669"/>
    <property type="project" value="InterPro"/>
</dbReference>
<evidence type="ECO:0000256" key="2">
    <source>
        <dbReference type="ARBA" id="ARBA00022603"/>
    </source>
</evidence>
<dbReference type="Proteomes" id="UP000013307">
    <property type="component" value="Chromosome"/>
</dbReference>
<sequence>MGVIGFDRIVLIGSIFYSRHRIVEDPVKGIFDENKAEQLINLQEEMEDKFNITGLLDVVSEGKEAIVKYMDFVADRTDKPFILDGYLEARIAGLKYASEVGLVDRIIYNSINTMNTADEIKALKEASVESAIIFCYDPAYTTPFRRLILLTEKGLLKRAEDIGIKNLLVDVVPTDIKSLGEVIETLLLIKTTYNYPAGCGPANVSYYLSDFLKEEIDTTTIVSSVNAVSHLFSDFLFYGPIERAEIAFGSAYIVEEVKEGLSSELHKLMVRT</sequence>
<dbReference type="HOGENOM" id="CLU_048697_0_0_2"/>
<dbReference type="InterPro" id="IPR023467">
    <property type="entry name" value="MeTrfase_MtrH/MtxH"/>
</dbReference>
<dbReference type="GO" id="GO:0008168">
    <property type="term" value="F:methyltransferase activity"/>
    <property type="evidence" value="ECO:0007669"/>
    <property type="project" value="UniProtKB-KW"/>
</dbReference>
<dbReference type="EMBL" id="CP005290">
    <property type="protein sequence ID" value="AGK60620.1"/>
    <property type="molecule type" value="Genomic_DNA"/>
</dbReference>
<keyword evidence="3 4" id="KW-0808">Transferase</keyword>
<dbReference type="eggNOG" id="arCOG04336">
    <property type="taxonomic scope" value="Archaea"/>
</dbReference>
<keyword evidence="2 4" id="KW-0489">Methyltransferase</keyword>
<dbReference type="NCBIfam" id="NF002142">
    <property type="entry name" value="PRK00979.1-1"/>
    <property type="match status" value="1"/>
</dbReference>
<organism evidence="4 5">
    <name type="scientific">Archaeoglobus sulfaticallidus PM70-1</name>
    <dbReference type="NCBI Taxonomy" id="387631"/>
    <lineage>
        <taxon>Archaea</taxon>
        <taxon>Methanobacteriati</taxon>
        <taxon>Methanobacteriota</taxon>
        <taxon>Archaeoglobi</taxon>
        <taxon>Archaeoglobales</taxon>
        <taxon>Archaeoglobaceae</taxon>
        <taxon>Archaeoglobus</taxon>
    </lineage>
</organism>
<dbReference type="AlphaFoldDB" id="N0BKC9"/>
<evidence type="ECO:0000313" key="5">
    <source>
        <dbReference type="Proteomes" id="UP000013307"/>
    </source>
</evidence>
<protein>
    <submittedName>
        <fullName evidence="4">Tetrahydromethanopterin S-methyltransferase, subunit H</fullName>
    </submittedName>
</protein>
<proteinExistence type="inferred from homology"/>
<accession>N0BKC9</accession>
<comment type="similarity">
    <text evidence="1">Belongs to the MtrH family.</text>
</comment>
<dbReference type="OrthoDB" id="18811at2157"/>
<gene>
    <name evidence="4" type="ORF">Asulf_00600</name>
</gene>
<dbReference type="RefSeq" id="WP_015590219.1">
    <property type="nucleotide sequence ID" value="NC_021169.1"/>
</dbReference>
<dbReference type="InterPro" id="IPR011005">
    <property type="entry name" value="Dihydropteroate_synth-like_sf"/>
</dbReference>